<keyword evidence="7" id="KW-1185">Reference proteome</keyword>
<dbReference type="Pfam" id="PF00550">
    <property type="entry name" value="PP-binding"/>
    <property type="match status" value="2"/>
</dbReference>
<dbReference type="InterPro" id="IPR006162">
    <property type="entry name" value="Ppantetheine_attach_site"/>
</dbReference>
<dbReference type="Gene3D" id="1.10.1200.10">
    <property type="entry name" value="ACP-like"/>
    <property type="match status" value="2"/>
</dbReference>
<dbReference type="Proteomes" id="UP001059836">
    <property type="component" value="Chromosome"/>
</dbReference>
<dbReference type="Gene3D" id="3.40.50.980">
    <property type="match status" value="4"/>
</dbReference>
<dbReference type="InterPro" id="IPR010071">
    <property type="entry name" value="AA_adenyl_dom"/>
</dbReference>
<dbReference type="Gene3D" id="3.30.559.30">
    <property type="entry name" value="Nonribosomal peptide synthetase, condensation domain"/>
    <property type="match status" value="3"/>
</dbReference>
<dbReference type="SUPFAM" id="SSF52777">
    <property type="entry name" value="CoA-dependent acyltransferases"/>
    <property type="match status" value="6"/>
</dbReference>
<feature type="domain" description="Carrier" evidence="5">
    <location>
        <begin position="986"/>
        <end position="1061"/>
    </location>
</feature>
<accession>A0ABX6IMC2</accession>
<evidence type="ECO:0000313" key="7">
    <source>
        <dbReference type="Proteomes" id="UP001059836"/>
    </source>
</evidence>
<dbReference type="Pfam" id="PF00668">
    <property type="entry name" value="Condensation"/>
    <property type="match status" value="3"/>
</dbReference>
<proteinExistence type="predicted"/>
<protein>
    <submittedName>
        <fullName evidence="6">Amino acid adenylation domain-containing protein</fullName>
    </submittedName>
</protein>
<feature type="domain" description="Carrier" evidence="5">
    <location>
        <begin position="2037"/>
        <end position="2112"/>
    </location>
</feature>
<organism evidence="6 7">
    <name type="scientific">Gordonia pseudamarae</name>
    <dbReference type="NCBI Taxonomy" id="2831662"/>
    <lineage>
        <taxon>Bacteria</taxon>
        <taxon>Bacillati</taxon>
        <taxon>Actinomycetota</taxon>
        <taxon>Actinomycetes</taxon>
        <taxon>Mycobacteriales</taxon>
        <taxon>Gordoniaceae</taxon>
        <taxon>Gordonia</taxon>
    </lineage>
</organism>
<dbReference type="InterPro" id="IPR045851">
    <property type="entry name" value="AMP-bd_C_sf"/>
</dbReference>
<dbReference type="InterPro" id="IPR000873">
    <property type="entry name" value="AMP-dep_synth/lig_dom"/>
</dbReference>
<keyword evidence="2" id="KW-0596">Phosphopantetheine</keyword>
<dbReference type="SUPFAM" id="SSF47336">
    <property type="entry name" value="ACP-like"/>
    <property type="match status" value="2"/>
</dbReference>
<dbReference type="InterPro" id="IPR036736">
    <property type="entry name" value="ACP-like_sf"/>
</dbReference>
<dbReference type="NCBIfam" id="TIGR01733">
    <property type="entry name" value="AA-adenyl-dom"/>
    <property type="match status" value="2"/>
</dbReference>
<dbReference type="Pfam" id="PF00501">
    <property type="entry name" value="AMP-binding"/>
    <property type="match status" value="2"/>
</dbReference>
<dbReference type="InterPro" id="IPR020845">
    <property type="entry name" value="AMP-binding_CS"/>
</dbReference>
<dbReference type="InterPro" id="IPR025110">
    <property type="entry name" value="AMP-bd_C"/>
</dbReference>
<name>A0ABX6IMC2_9ACTN</name>
<evidence type="ECO:0000256" key="1">
    <source>
        <dbReference type="ARBA" id="ARBA00001957"/>
    </source>
</evidence>
<evidence type="ECO:0000259" key="5">
    <source>
        <dbReference type="PROSITE" id="PS50075"/>
    </source>
</evidence>
<dbReference type="PROSITE" id="PS00455">
    <property type="entry name" value="AMP_BINDING"/>
    <property type="match status" value="2"/>
</dbReference>
<dbReference type="PANTHER" id="PTHR45527">
    <property type="entry name" value="NONRIBOSOMAL PEPTIDE SYNTHETASE"/>
    <property type="match status" value="1"/>
</dbReference>
<dbReference type="PROSITE" id="PS00012">
    <property type="entry name" value="PHOSPHOPANTETHEINE"/>
    <property type="match status" value="2"/>
</dbReference>
<dbReference type="InterPro" id="IPR001242">
    <property type="entry name" value="Condensation_dom"/>
</dbReference>
<dbReference type="CDD" id="cd19540">
    <property type="entry name" value="LCL_NRPS-like"/>
    <property type="match status" value="2"/>
</dbReference>
<dbReference type="Gene3D" id="2.30.38.10">
    <property type="entry name" value="Luciferase, Domain 3"/>
    <property type="match status" value="2"/>
</dbReference>
<evidence type="ECO:0000313" key="6">
    <source>
        <dbReference type="EMBL" id="QHN36340.1"/>
    </source>
</evidence>
<reference evidence="6" key="1">
    <citation type="journal article" date="2021" name="Nat. Microbiol.">
        <title>Cocultivation of an ultrasmall environmental parasitic bacterium with lytic ability against bacteria associated with wastewater foams.</title>
        <authorList>
            <person name="Batinovic S."/>
            <person name="Rose J.J.A."/>
            <person name="Ratcliffe J."/>
            <person name="Seviour R.J."/>
            <person name="Petrovski S."/>
        </authorList>
    </citation>
    <scope>NUCLEOTIDE SEQUENCE</scope>
    <source>
        <strain evidence="6">CON9</strain>
    </source>
</reference>
<dbReference type="Gene3D" id="3.30.559.10">
    <property type="entry name" value="Chloramphenicol acetyltransferase-like domain"/>
    <property type="match status" value="3"/>
</dbReference>
<dbReference type="Pfam" id="PF13193">
    <property type="entry name" value="AMP-binding_C"/>
    <property type="match status" value="2"/>
</dbReference>
<dbReference type="CDD" id="cd17646">
    <property type="entry name" value="A_NRPS_AB3403-like"/>
    <property type="match status" value="1"/>
</dbReference>
<dbReference type="Gene3D" id="3.30.300.30">
    <property type="match status" value="2"/>
</dbReference>
<dbReference type="InterPro" id="IPR023213">
    <property type="entry name" value="CAT-like_dom_sf"/>
</dbReference>
<gene>
    <name evidence="6" type="ORF">GII31_17120</name>
</gene>
<dbReference type="SUPFAM" id="SSF56801">
    <property type="entry name" value="Acetyl-CoA synthetase-like"/>
    <property type="match status" value="2"/>
</dbReference>
<dbReference type="EMBL" id="CP045809">
    <property type="protein sequence ID" value="QHN36340.1"/>
    <property type="molecule type" value="Genomic_DNA"/>
</dbReference>
<evidence type="ECO:0000256" key="4">
    <source>
        <dbReference type="SAM" id="MobiDB-lite"/>
    </source>
</evidence>
<dbReference type="PANTHER" id="PTHR45527:SF1">
    <property type="entry name" value="FATTY ACID SYNTHASE"/>
    <property type="match status" value="1"/>
</dbReference>
<dbReference type="InterPro" id="IPR009081">
    <property type="entry name" value="PP-bd_ACP"/>
</dbReference>
<comment type="cofactor">
    <cofactor evidence="1">
        <name>pantetheine 4'-phosphate</name>
        <dbReference type="ChEBI" id="CHEBI:47942"/>
    </cofactor>
</comment>
<feature type="region of interest" description="Disordered" evidence="4">
    <location>
        <begin position="1"/>
        <end position="21"/>
    </location>
</feature>
<evidence type="ECO:0000256" key="3">
    <source>
        <dbReference type="ARBA" id="ARBA00022553"/>
    </source>
</evidence>
<sequence>MTGSSADCGGDSVERVDGVESLPGTVLPDDLLPLTPAQRGMWFAENLSPDYSVNIAQYVDIQHAPGGFDDRLFTEICELVGKQIQSPYVRITEVDGVPMQYVDLDFDQHSQIIDLREDADPVAAAMTWMEAEYRRPVDLITDQFIVLILLRVADDRVFWYMRSHHIIVDGYAALSILRRIVDHYNAVRRGEQVVDVKPAATMAEIVDYENSYVTGTRRTTDREHWLERVQNLPERVTLSHVPTTAPLSFDNVVVSQALDASLQARLEATAKECRSSMAVVLTAAFSAFLGRMSGTDDIVMSLPVTGRSTAKIKRSGGMVSNILPIRLRDVSAQTVRELIGSAQLEMTGALRHQRYRSEDIKRDAGMDGSSFGFGPRINMVFFDEPIAIDGAEVTYRILTSGILDDLLVNLYQSSPGAPLVVDLHGNPHLYTRVEIESHHRRFLAFVERMLNDLDAGVRDIELLLPGEAADLTALQTGPVRAWDERSACDTDLLALFRARVAEHPDRVAITDDTAEWTYAEFDALRRALGARLVADGVRPGDRVGVVLDRGIEQVVAIYAALTAGGAYVPLDPTSPEGRRRLVLDTAGPTKVIDAEYLAEIGFSAVPGEFGTDGPVIPRAARTAYVIFTSGSTGVPKGVNVSVAAVSNRLAWMQAHYPVGAGDAVLYKTPFTFDVSVGELFWPLQVGARMVIARAGGHRDPAYLRSLIVEREVTNVHFVPSMLDVFVDAATPGIPALPASVRRVFTSGEGLPAGLAHRVVGESDAALINLYGPTEAAVEVTEYQVTGGEHAIPIGRPVPNTRTYVLDAQLRRVPVGIAGELYLAGVQLADGYEAQSALTAERFVADPFVFGERMYRTGDLVRWNVGGDLDYLGRTDFQVKIRGQRVELGEIEATLRGAGSIDGAVVMVRHETGSPAIVAYVRPKAGTPVANLSDALMRWCRRHLPRYMVPSSVVVLDAFPVNTSGKLDRAALPVPTLVLDETVEYVEPETQVQHRLVAVLSELLESERIGLRDNIFTLGADSLIAARLAARLRNEFGVAVSLNDIFDSRDVAELATAIDSADNVGQRLPLHAGTRPARIPVAFAQARIWFINRMDPDAPTYNMPGAVRLGPDIDLPALRTAVLDVVARHEILRTRFPAIDGEPVQEILPVADVADRFAMDVIDCAPGELDATVTAQAARGFDLISEIPFRASVLRSGGDYVLVLVLHHVAGDGASLRPLISDLMAAYLARRDDHALMWEPLAVQYADFAIWQRAVLGEPDDPDSQLSHELAFWQDELSGLPELLALPTDRPRPRTPTGVGAFLDTELSSETAARVRTLAGRLGVTTFSVLHAALAVVLHRLADTDDVAVGTAVAGRDEPETSDLIGMFVNTVVLRTLIDPSLSVAEAVATAHRSRTRALQHSQVPFEQVVDAVATNRSRLHSPLFQVILSMQRDPVGISADDGGLDVLDARVPVAKYDLGLTVIESDAGAPRLALEFCYATDIFDHETIADLSRQFIRVVEAMVADPARPVGRIDIVDDGVLAGLRQPLPGPPGQTLRQLFATGTRSVGRLGPAVSGAGEIISHRLFGARVNQLARDLISRGIGPGDVVAISIPRSPQSVIALAAVATAGAAFVMIDPRHPLDRKQVMVADSDPIVGLTVGEVAELAELDWIVLDSADVELRLAGYNGAAVSDAELVRPAHVADVAYLLYTSGSTGAPKGVSVASGGLASLCADTIERLGLDHDSCVLHVSAPSFDATVLELIMALPVGAELAVADFDTFAGAQLEEFINEHQVTHTFLVPALLDTLDPVRVPTLTTICVGGEALPPDVMRRWVSQDRRVVNIYGPTETTVWVTVDDPYSIDDEITIGRPGTSVGALILDRGLRPLPLGVPGELYISGDRLAEGYRNQPGLTAARFVAHPFLPGARMYRTGDRATLRADGRIEYHGRTDFQLKIRGQRIEPGELDAALLSHPDVRNAVSLGVDGPSGEKVLVAYATLWPGAAVTGESLVAYVTDLLPVYLIPLTVKIVDEFATTAVGKVDRSMLPPIDFTEVVGAFVAPRTQLESVVADIFGQVLGVDRVSVHDSFFDLGGNSLSATKVVARIGAVVDRQVPVRELFEHPTVARLAEYVSGLMAGQAAPPLGPRTRAAVVPVSGVQRSMWLINRADPHSPAYNIAMALRLAGPLDLAALRSAVGDLVRRHETLRTSYPMINGEPSQVISPPDAIIAGLVLNPVPVEGALDEAIRKVTATGFDITTRPPVRLALLRTGRDEYVVVLVIHHISADGASMAPLARDLMTAYASRVAGTSPTWAPLRVQYADYTLWRSERLAAIGADGVDEETRQLDYWRGRLADAPEVITLPTDRARPPVPTFEGEQVPFEVSAELVAGLESVAHAHNTTLFMVTQAAFAVLLGRLAGTTDVVVGTPYVGRGDPALDDVIGMFVNTLALRTTLDSTEMFGSLLERVRTSDLADMANADVAFDEVVGVLGRSRTSAFNPVFQTMFAFQNLDFPTVELAGLEISPVSEELVAAKVDLQLTLFPSDPTDPGQADPDRPMRGELLFATDLFDAATVARHAQRYLRILEQIAEDPSRVVGDISIATPDELSDAQAGAEEKAQLPLPELVASAVAATPDAEAFADGGMTVSFAALSAMATAMAATLPDADSALITALMSLVPSLAVQGPEKLGEALDTLRSNATASTSSTL</sequence>
<dbReference type="SMART" id="SM00823">
    <property type="entry name" value="PKS_PP"/>
    <property type="match status" value="2"/>
</dbReference>
<keyword evidence="3" id="KW-0597">Phosphoprotein</keyword>
<dbReference type="PROSITE" id="PS50075">
    <property type="entry name" value="CARRIER"/>
    <property type="match status" value="2"/>
</dbReference>
<dbReference type="CDD" id="cd05930">
    <property type="entry name" value="A_NRPS"/>
    <property type="match status" value="1"/>
</dbReference>
<dbReference type="InterPro" id="IPR020806">
    <property type="entry name" value="PKS_PP-bd"/>
</dbReference>
<evidence type="ECO:0000256" key="2">
    <source>
        <dbReference type="ARBA" id="ARBA00022450"/>
    </source>
</evidence>